<gene>
    <name evidence="1" type="ORF">EsVE80_04600</name>
</gene>
<proteinExistence type="predicted"/>
<keyword evidence="2" id="KW-1185">Reference proteome</keyword>
<sequence>MEKVTITNDELMKYAVELTNLSQQAKVLKRLAETVEYARVTGDDFSLKYQINSGLLGEIGDSLEILEKDIQRISNEICPD</sequence>
<dbReference type="EMBL" id="AP022822">
    <property type="protein sequence ID" value="BCA84937.1"/>
    <property type="molecule type" value="Genomic_DNA"/>
</dbReference>
<dbReference type="AlphaFoldDB" id="A0A679IPJ6"/>
<accession>A0A679IPJ6</accession>
<reference evidence="1 2" key="1">
    <citation type="submission" date="2020-02" db="EMBL/GenBank/DDBJ databases">
        <title>Characterization of vanA genotype vancomycin-resistant Enterococcus saigonensis VE80.</title>
        <authorList>
            <person name="Harada T."/>
            <person name="Motooka D."/>
            <person name="Nakamura S."/>
            <person name="Yamamoto Y."/>
            <person name="Kawahara R."/>
            <person name="Kawatsu K."/>
        </authorList>
    </citation>
    <scope>NUCLEOTIDE SEQUENCE [LARGE SCALE GENOMIC DNA]</scope>
    <source>
        <strain evidence="1 2">VE80</strain>
    </source>
</reference>
<protein>
    <submittedName>
        <fullName evidence="1">Uncharacterized protein</fullName>
    </submittedName>
</protein>
<dbReference type="RefSeq" id="WP_173102310.1">
    <property type="nucleotide sequence ID" value="NZ_AP022822.1"/>
</dbReference>
<evidence type="ECO:0000313" key="1">
    <source>
        <dbReference type="EMBL" id="BCA84937.1"/>
    </source>
</evidence>
<dbReference type="KEGG" id="esg:EsVE80_04600"/>
<dbReference type="Proteomes" id="UP000502998">
    <property type="component" value="Chromosome"/>
</dbReference>
<organism evidence="1 2">
    <name type="scientific">Enterococcus saigonensis</name>
    <dbReference type="NCBI Taxonomy" id="1805431"/>
    <lineage>
        <taxon>Bacteria</taxon>
        <taxon>Bacillati</taxon>
        <taxon>Bacillota</taxon>
        <taxon>Bacilli</taxon>
        <taxon>Lactobacillales</taxon>
        <taxon>Enterococcaceae</taxon>
        <taxon>Enterococcus</taxon>
    </lineage>
</organism>
<name>A0A679IPJ6_9ENTE</name>
<evidence type="ECO:0000313" key="2">
    <source>
        <dbReference type="Proteomes" id="UP000502998"/>
    </source>
</evidence>